<dbReference type="SUPFAM" id="SSF53335">
    <property type="entry name" value="S-adenosyl-L-methionine-dependent methyltransferases"/>
    <property type="match status" value="1"/>
</dbReference>
<protein>
    <submittedName>
        <fullName evidence="2">Related to methyltransferase</fullName>
    </submittedName>
</protein>
<dbReference type="Proteomes" id="UP000178129">
    <property type="component" value="Unassembled WGS sequence"/>
</dbReference>
<organism evidence="2 3">
    <name type="scientific">Rhynchosporium graminicola</name>
    <dbReference type="NCBI Taxonomy" id="2792576"/>
    <lineage>
        <taxon>Eukaryota</taxon>
        <taxon>Fungi</taxon>
        <taxon>Dikarya</taxon>
        <taxon>Ascomycota</taxon>
        <taxon>Pezizomycotina</taxon>
        <taxon>Leotiomycetes</taxon>
        <taxon>Helotiales</taxon>
        <taxon>Ploettnerulaceae</taxon>
        <taxon>Rhynchosporium</taxon>
    </lineage>
</organism>
<dbReference type="CDD" id="cd02440">
    <property type="entry name" value="AdoMet_MTases"/>
    <property type="match status" value="1"/>
</dbReference>
<gene>
    <name evidence="2" type="ORF">RCO7_05129</name>
</gene>
<dbReference type="PANTHER" id="PTHR43591:SF105">
    <property type="entry name" value="METHYLTRANSFERASE DOMAIN-CONTAINING PROTEIN-RELATED"/>
    <property type="match status" value="1"/>
</dbReference>
<feature type="region of interest" description="Disordered" evidence="1">
    <location>
        <begin position="1"/>
        <end position="31"/>
    </location>
</feature>
<dbReference type="Pfam" id="PF13489">
    <property type="entry name" value="Methyltransf_23"/>
    <property type="match status" value="1"/>
</dbReference>
<dbReference type="STRING" id="914237.A0A1E1L6M7"/>
<keyword evidence="2" id="KW-0808">Transferase</keyword>
<dbReference type="GO" id="GO:0032259">
    <property type="term" value="P:methylation"/>
    <property type="evidence" value="ECO:0007669"/>
    <property type="project" value="UniProtKB-KW"/>
</dbReference>
<dbReference type="PANTHER" id="PTHR43591">
    <property type="entry name" value="METHYLTRANSFERASE"/>
    <property type="match status" value="1"/>
</dbReference>
<dbReference type="AlphaFoldDB" id="A0A1E1L6M7"/>
<evidence type="ECO:0000313" key="3">
    <source>
        <dbReference type="Proteomes" id="UP000178129"/>
    </source>
</evidence>
<keyword evidence="2" id="KW-0489">Methyltransferase</keyword>
<comment type="caution">
    <text evidence="2">The sequence shown here is derived from an EMBL/GenBank/DDBJ whole genome shotgun (WGS) entry which is preliminary data.</text>
</comment>
<proteinExistence type="predicted"/>
<accession>A0A1E1L6M7</accession>
<evidence type="ECO:0000256" key="1">
    <source>
        <dbReference type="SAM" id="MobiDB-lite"/>
    </source>
</evidence>
<feature type="compositionally biased region" description="Basic and acidic residues" evidence="1">
    <location>
        <begin position="16"/>
        <end position="31"/>
    </location>
</feature>
<dbReference type="InParanoid" id="A0A1E1L6M7"/>
<keyword evidence="3" id="KW-1185">Reference proteome</keyword>
<dbReference type="GO" id="GO:0008168">
    <property type="term" value="F:methyltransferase activity"/>
    <property type="evidence" value="ECO:0007669"/>
    <property type="project" value="UniProtKB-KW"/>
</dbReference>
<evidence type="ECO:0000313" key="2">
    <source>
        <dbReference type="EMBL" id="CZT06103.1"/>
    </source>
</evidence>
<dbReference type="InterPro" id="IPR029063">
    <property type="entry name" value="SAM-dependent_MTases_sf"/>
</dbReference>
<name>A0A1E1L6M7_9HELO</name>
<sequence length="413" mass="46225">MVPMNRGQGRVTAPDHSSDHSSDHYSPTREAEEPLLLDDIEIDSDMDAHGDESLEDLCHFRSRGGARTLYHQPLSESDTLNSTQSLYDTDVEYVTLHDRRYCENYNMPNDDAEQGRMQLLNSVLLDILDGHLTLAPLRNPTKILDIGTGTGDWTIAMAEMYPNTNCIGTDIAKIQPTSVPSNVNFEIDDAEYEGGWTWPEDTFNLVHLRNMAGAFRDWSHIYREAFRTIKPGGYIEVIDSYVSQLSTLFLHDPRACRWFKTVSEAAKKAGRHISTDHLETSVLAAAGFTDISVTTKKIPLGSWPSDSKESKTSAHFHRVLRDGIEAISLRLFTEQLEMQPEAVRALCKDVSRSLRALIQDPQKSKGLSMDVQVLVARKPGGGELELPEDENAMGDSMRTVPNDYSKGETVPLR</sequence>
<feature type="region of interest" description="Disordered" evidence="1">
    <location>
        <begin position="378"/>
        <end position="413"/>
    </location>
</feature>
<reference evidence="3" key="1">
    <citation type="submission" date="2016-03" db="EMBL/GenBank/DDBJ databases">
        <authorList>
            <person name="Ploux O."/>
        </authorList>
    </citation>
    <scope>NUCLEOTIDE SEQUENCE [LARGE SCALE GENOMIC DNA]</scope>
    <source>
        <strain evidence="3">UK7</strain>
    </source>
</reference>
<dbReference type="EMBL" id="FJUW01000037">
    <property type="protein sequence ID" value="CZT06103.1"/>
    <property type="molecule type" value="Genomic_DNA"/>
</dbReference>
<dbReference type="Gene3D" id="3.40.50.150">
    <property type="entry name" value="Vaccinia Virus protein VP39"/>
    <property type="match status" value="1"/>
</dbReference>